<comment type="similarity">
    <text evidence="7">Belongs to the binding-protein-dependent transport system permease family.</text>
</comment>
<dbReference type="CDD" id="cd06261">
    <property type="entry name" value="TM_PBP2"/>
    <property type="match status" value="1"/>
</dbReference>
<evidence type="ECO:0000313" key="9">
    <source>
        <dbReference type="EMBL" id="TQL40418.1"/>
    </source>
</evidence>
<evidence type="ECO:0000256" key="5">
    <source>
        <dbReference type="ARBA" id="ARBA00022989"/>
    </source>
</evidence>
<dbReference type="Pfam" id="PF00528">
    <property type="entry name" value="BPD_transp_1"/>
    <property type="match status" value="1"/>
</dbReference>
<evidence type="ECO:0000256" key="7">
    <source>
        <dbReference type="RuleBase" id="RU363032"/>
    </source>
</evidence>
<dbReference type="PANTHER" id="PTHR30193">
    <property type="entry name" value="ABC TRANSPORTER PERMEASE PROTEIN"/>
    <property type="match status" value="1"/>
</dbReference>
<organism evidence="9 10">
    <name type="scientific">Homoserinimonas aerilata</name>
    <dbReference type="NCBI Taxonomy" id="1162970"/>
    <lineage>
        <taxon>Bacteria</taxon>
        <taxon>Bacillati</taxon>
        <taxon>Actinomycetota</taxon>
        <taxon>Actinomycetes</taxon>
        <taxon>Micrococcales</taxon>
        <taxon>Microbacteriaceae</taxon>
        <taxon>Homoserinimonas</taxon>
    </lineage>
</organism>
<dbReference type="InterPro" id="IPR000515">
    <property type="entry name" value="MetI-like"/>
</dbReference>
<feature type="transmembrane region" description="Helical" evidence="7">
    <location>
        <begin position="26"/>
        <end position="54"/>
    </location>
</feature>
<dbReference type="InterPro" id="IPR035906">
    <property type="entry name" value="MetI-like_sf"/>
</dbReference>
<dbReference type="AlphaFoldDB" id="A0A542XX64"/>
<comment type="caution">
    <text evidence="9">The sequence shown here is derived from an EMBL/GenBank/DDBJ whole genome shotgun (WGS) entry which is preliminary data.</text>
</comment>
<gene>
    <name evidence="9" type="ORF">FB562_2627</name>
</gene>
<dbReference type="OrthoDB" id="9805974at2"/>
<keyword evidence="2 7" id="KW-0813">Transport</keyword>
<dbReference type="RefSeq" id="WP_141881733.1">
    <property type="nucleotide sequence ID" value="NZ_VFOM01000005.1"/>
</dbReference>
<evidence type="ECO:0000256" key="2">
    <source>
        <dbReference type="ARBA" id="ARBA00022448"/>
    </source>
</evidence>
<protein>
    <submittedName>
        <fullName evidence="9">Carbohydrate ABC transporter membrane protein 1 (CUT1 family)</fullName>
    </submittedName>
</protein>
<sequence length="376" mass="40685">MSRTLGTDRDHSAKRKNALFSGHTSAGWLFTAPSIAIIAIFLVIPIVLAVWVSLSDWNGLGSPLSGKTEFVGLDNYATILAEPGLARDDFGISLRNNFYYVLFVVPLQTALSLFLAVQVNRRILRGRGFFRTAFYFPSITSSVAIVIVFLFLFSASGAVNTVLGWFGAKGPNWFSDPSGIFHNMLAAFGITSPPPFLADEWFLGVTGWQWISGPSIAMCALIIMAVWTTSGTFMLLFLAALQAIGSDVREAALIDGAGPIRTFFSITLPLVKPTIFTVLTLGLIGTWQLFDAIYLTGGGAPGKTTLTPAYLAYETSFKGLDWGQGAAISFILFGIIVTLTLLQRFILKDRDRTTLRTRRGVTAGNDAAPRGREGSA</sequence>
<comment type="subcellular location">
    <subcellularLocation>
        <location evidence="1 7">Cell membrane</location>
        <topology evidence="1 7">Multi-pass membrane protein</topology>
    </subcellularLocation>
</comment>
<name>A0A542XX64_9MICO</name>
<feature type="transmembrane region" description="Helical" evidence="7">
    <location>
        <begin position="98"/>
        <end position="117"/>
    </location>
</feature>
<feature type="transmembrane region" description="Helical" evidence="7">
    <location>
        <begin position="322"/>
        <end position="342"/>
    </location>
</feature>
<keyword evidence="5 7" id="KW-1133">Transmembrane helix</keyword>
<keyword evidence="4 7" id="KW-0812">Transmembrane</keyword>
<feature type="transmembrane region" description="Helical" evidence="7">
    <location>
        <begin position="129"/>
        <end position="153"/>
    </location>
</feature>
<dbReference type="SUPFAM" id="SSF161098">
    <property type="entry name" value="MetI-like"/>
    <property type="match status" value="1"/>
</dbReference>
<evidence type="ECO:0000256" key="3">
    <source>
        <dbReference type="ARBA" id="ARBA00022475"/>
    </source>
</evidence>
<keyword evidence="10" id="KW-1185">Reference proteome</keyword>
<feature type="domain" description="ABC transmembrane type-1" evidence="8">
    <location>
        <begin position="94"/>
        <end position="343"/>
    </location>
</feature>
<evidence type="ECO:0000256" key="6">
    <source>
        <dbReference type="ARBA" id="ARBA00023136"/>
    </source>
</evidence>
<dbReference type="InterPro" id="IPR051393">
    <property type="entry name" value="ABC_transporter_permease"/>
</dbReference>
<dbReference type="Gene3D" id="1.10.3720.10">
    <property type="entry name" value="MetI-like"/>
    <property type="match status" value="1"/>
</dbReference>
<evidence type="ECO:0000259" key="8">
    <source>
        <dbReference type="PROSITE" id="PS50928"/>
    </source>
</evidence>
<dbReference type="GO" id="GO:0055085">
    <property type="term" value="P:transmembrane transport"/>
    <property type="evidence" value="ECO:0007669"/>
    <property type="project" value="InterPro"/>
</dbReference>
<feature type="transmembrane region" description="Helical" evidence="7">
    <location>
        <begin position="215"/>
        <end position="241"/>
    </location>
</feature>
<dbReference type="PROSITE" id="PS50928">
    <property type="entry name" value="ABC_TM1"/>
    <property type="match status" value="1"/>
</dbReference>
<feature type="transmembrane region" description="Helical" evidence="7">
    <location>
        <begin position="262"/>
        <end position="284"/>
    </location>
</feature>
<accession>A0A542XX64</accession>
<reference evidence="9 10" key="1">
    <citation type="submission" date="2019-06" db="EMBL/GenBank/DDBJ databases">
        <title>Sequencing the genomes of 1000 actinobacteria strains.</title>
        <authorList>
            <person name="Klenk H.-P."/>
        </authorList>
    </citation>
    <scope>NUCLEOTIDE SEQUENCE [LARGE SCALE GENOMIC DNA]</scope>
    <source>
        <strain evidence="9 10">DSM 26477</strain>
    </source>
</reference>
<dbReference type="GO" id="GO:0005886">
    <property type="term" value="C:plasma membrane"/>
    <property type="evidence" value="ECO:0007669"/>
    <property type="project" value="UniProtKB-SubCell"/>
</dbReference>
<proteinExistence type="inferred from homology"/>
<dbReference type="EMBL" id="VFOM01000005">
    <property type="protein sequence ID" value="TQL40418.1"/>
    <property type="molecule type" value="Genomic_DNA"/>
</dbReference>
<evidence type="ECO:0000313" key="10">
    <source>
        <dbReference type="Proteomes" id="UP000317998"/>
    </source>
</evidence>
<evidence type="ECO:0000256" key="1">
    <source>
        <dbReference type="ARBA" id="ARBA00004651"/>
    </source>
</evidence>
<dbReference type="PANTHER" id="PTHR30193:SF37">
    <property type="entry name" value="INNER MEMBRANE ABC TRANSPORTER PERMEASE PROTEIN YCJO"/>
    <property type="match status" value="1"/>
</dbReference>
<keyword evidence="3" id="KW-1003">Cell membrane</keyword>
<dbReference type="Proteomes" id="UP000317998">
    <property type="component" value="Unassembled WGS sequence"/>
</dbReference>
<evidence type="ECO:0000256" key="4">
    <source>
        <dbReference type="ARBA" id="ARBA00022692"/>
    </source>
</evidence>
<keyword evidence="6 7" id="KW-0472">Membrane</keyword>